<dbReference type="InterPro" id="IPR050807">
    <property type="entry name" value="TransReg_Diox_bact_type"/>
</dbReference>
<keyword evidence="1" id="KW-0238">DNA-binding</keyword>
<proteinExistence type="predicted"/>
<evidence type="ECO:0000313" key="3">
    <source>
        <dbReference type="EMBL" id="AEE49736.1"/>
    </source>
</evidence>
<dbReference type="PANTHER" id="PTHR46797">
    <property type="entry name" value="HTH-TYPE TRANSCRIPTIONAL REGULATOR"/>
    <property type="match status" value="1"/>
</dbReference>
<dbReference type="EMBL" id="CP002691">
    <property type="protein sequence ID" value="AEE49736.1"/>
    <property type="molecule type" value="Genomic_DNA"/>
</dbReference>
<accession>F4L419</accession>
<name>F4L419_HALH1</name>
<dbReference type="HOGENOM" id="CLU_066192_47_9_10"/>
<dbReference type="AlphaFoldDB" id="F4L419"/>
<dbReference type="CDD" id="cd00093">
    <property type="entry name" value="HTH_XRE"/>
    <property type="match status" value="1"/>
</dbReference>
<evidence type="ECO:0000313" key="4">
    <source>
        <dbReference type="Proteomes" id="UP000008461"/>
    </source>
</evidence>
<gene>
    <name evidence="3" type="ordered locus">Halhy_1851</name>
</gene>
<evidence type="ECO:0000259" key="2">
    <source>
        <dbReference type="PROSITE" id="PS50943"/>
    </source>
</evidence>
<dbReference type="PANTHER" id="PTHR46797:SF1">
    <property type="entry name" value="METHYLPHOSPHONATE SYNTHASE"/>
    <property type="match status" value="1"/>
</dbReference>
<dbReference type="Gene3D" id="1.10.260.40">
    <property type="entry name" value="lambda repressor-like DNA-binding domains"/>
    <property type="match status" value="1"/>
</dbReference>
<dbReference type="Pfam" id="PF01381">
    <property type="entry name" value="HTH_3"/>
    <property type="match status" value="1"/>
</dbReference>
<sequence>MKSHQNMIFVCFLSLFTLSSPQNHIVMSIQHLGEYLKNRRKALGITQPHLAELAQISTNTLYKLERGQGNPSLEVLNKLTEVLGLELKLEVKQKP</sequence>
<reference key="2">
    <citation type="submission" date="2011-04" db="EMBL/GenBank/DDBJ databases">
        <title>Complete sequence of chromosome of Haliscomenobacter hydrossis DSM 1100.</title>
        <authorList>
            <consortium name="US DOE Joint Genome Institute (JGI-PGF)"/>
            <person name="Lucas S."/>
            <person name="Han J."/>
            <person name="Lapidus A."/>
            <person name="Bruce D."/>
            <person name="Goodwin L."/>
            <person name="Pitluck S."/>
            <person name="Peters L."/>
            <person name="Kyrpides N."/>
            <person name="Mavromatis K."/>
            <person name="Ivanova N."/>
            <person name="Ovchinnikova G."/>
            <person name="Pagani I."/>
            <person name="Daligault H."/>
            <person name="Detter J.C."/>
            <person name="Han C."/>
            <person name="Land M."/>
            <person name="Hauser L."/>
            <person name="Markowitz V."/>
            <person name="Cheng J.-F."/>
            <person name="Hugenholtz P."/>
            <person name="Woyke T."/>
            <person name="Wu D."/>
            <person name="Verbarg S."/>
            <person name="Frueling A."/>
            <person name="Brambilla E."/>
            <person name="Klenk H.-P."/>
            <person name="Eisen J.A."/>
        </authorList>
    </citation>
    <scope>NUCLEOTIDE SEQUENCE</scope>
    <source>
        <strain>DSM 1100</strain>
    </source>
</reference>
<dbReference type="Proteomes" id="UP000008461">
    <property type="component" value="Chromosome"/>
</dbReference>
<evidence type="ECO:0000256" key="1">
    <source>
        <dbReference type="ARBA" id="ARBA00023125"/>
    </source>
</evidence>
<keyword evidence="4" id="KW-1185">Reference proteome</keyword>
<dbReference type="STRING" id="760192.Halhy_1851"/>
<dbReference type="SUPFAM" id="SSF47413">
    <property type="entry name" value="lambda repressor-like DNA-binding domains"/>
    <property type="match status" value="1"/>
</dbReference>
<dbReference type="SMART" id="SM00530">
    <property type="entry name" value="HTH_XRE"/>
    <property type="match status" value="1"/>
</dbReference>
<protein>
    <submittedName>
        <fullName evidence="3">Helix-turn-helix domain protein</fullName>
    </submittedName>
</protein>
<dbReference type="GO" id="GO:0003677">
    <property type="term" value="F:DNA binding"/>
    <property type="evidence" value="ECO:0007669"/>
    <property type="project" value="UniProtKB-KW"/>
</dbReference>
<dbReference type="GO" id="GO:0005829">
    <property type="term" value="C:cytosol"/>
    <property type="evidence" value="ECO:0007669"/>
    <property type="project" value="TreeGrafter"/>
</dbReference>
<dbReference type="InterPro" id="IPR001387">
    <property type="entry name" value="Cro/C1-type_HTH"/>
</dbReference>
<dbReference type="eggNOG" id="COG1396">
    <property type="taxonomic scope" value="Bacteria"/>
</dbReference>
<dbReference type="PROSITE" id="PS50943">
    <property type="entry name" value="HTH_CROC1"/>
    <property type="match status" value="1"/>
</dbReference>
<dbReference type="InterPro" id="IPR010982">
    <property type="entry name" value="Lambda_DNA-bd_dom_sf"/>
</dbReference>
<feature type="domain" description="HTH cro/C1-type" evidence="2">
    <location>
        <begin position="36"/>
        <end position="91"/>
    </location>
</feature>
<reference evidence="3 4" key="1">
    <citation type="journal article" date="2011" name="Stand. Genomic Sci.">
        <title>Complete genome sequence of Haliscomenobacter hydrossis type strain (O).</title>
        <authorList>
            <consortium name="US DOE Joint Genome Institute (JGI-PGF)"/>
            <person name="Daligault H."/>
            <person name="Lapidus A."/>
            <person name="Zeytun A."/>
            <person name="Nolan M."/>
            <person name="Lucas S."/>
            <person name="Del Rio T.G."/>
            <person name="Tice H."/>
            <person name="Cheng J.F."/>
            <person name="Tapia R."/>
            <person name="Han C."/>
            <person name="Goodwin L."/>
            <person name="Pitluck S."/>
            <person name="Liolios K."/>
            <person name="Pagani I."/>
            <person name="Ivanova N."/>
            <person name="Huntemann M."/>
            <person name="Mavromatis K."/>
            <person name="Mikhailova N."/>
            <person name="Pati A."/>
            <person name="Chen A."/>
            <person name="Palaniappan K."/>
            <person name="Land M."/>
            <person name="Hauser L."/>
            <person name="Brambilla E.M."/>
            <person name="Rohde M."/>
            <person name="Verbarg S."/>
            <person name="Goker M."/>
            <person name="Bristow J."/>
            <person name="Eisen J.A."/>
            <person name="Markowitz V."/>
            <person name="Hugenholtz P."/>
            <person name="Kyrpides N.C."/>
            <person name="Klenk H.P."/>
            <person name="Woyke T."/>
        </authorList>
    </citation>
    <scope>NUCLEOTIDE SEQUENCE [LARGE SCALE GENOMIC DNA]</scope>
    <source>
        <strain evidence="4">ATCC 27775 / DSM 1100 / LMG 10767 / O</strain>
    </source>
</reference>
<organism evidence="3 4">
    <name type="scientific">Haliscomenobacter hydrossis (strain ATCC 27775 / DSM 1100 / LMG 10767 / O)</name>
    <dbReference type="NCBI Taxonomy" id="760192"/>
    <lineage>
        <taxon>Bacteria</taxon>
        <taxon>Pseudomonadati</taxon>
        <taxon>Bacteroidota</taxon>
        <taxon>Saprospiria</taxon>
        <taxon>Saprospirales</taxon>
        <taxon>Haliscomenobacteraceae</taxon>
        <taxon>Haliscomenobacter</taxon>
    </lineage>
</organism>
<dbReference type="GO" id="GO:0003700">
    <property type="term" value="F:DNA-binding transcription factor activity"/>
    <property type="evidence" value="ECO:0007669"/>
    <property type="project" value="TreeGrafter"/>
</dbReference>
<dbReference type="KEGG" id="hhy:Halhy_1851"/>